<dbReference type="Pfam" id="PF02627">
    <property type="entry name" value="CMD"/>
    <property type="match status" value="1"/>
</dbReference>
<organism evidence="3 4">
    <name type="scientific">Actinomadura verrucosospora</name>
    <dbReference type="NCBI Taxonomy" id="46165"/>
    <lineage>
        <taxon>Bacteria</taxon>
        <taxon>Bacillati</taxon>
        <taxon>Actinomycetota</taxon>
        <taxon>Actinomycetes</taxon>
        <taxon>Streptosporangiales</taxon>
        <taxon>Thermomonosporaceae</taxon>
        <taxon>Actinomadura</taxon>
    </lineage>
</organism>
<evidence type="ECO:0000313" key="3">
    <source>
        <dbReference type="EMBL" id="QKG21563.1"/>
    </source>
</evidence>
<dbReference type="EMBL" id="CP053892">
    <property type="protein sequence ID" value="QKG21563.1"/>
    <property type="molecule type" value="Genomic_DNA"/>
</dbReference>
<gene>
    <name evidence="3" type="ORF">ACTIVE_3201</name>
</gene>
<accession>A0A7D3ZLR1</accession>
<dbReference type="RefSeq" id="WP_173095807.1">
    <property type="nucleotide sequence ID" value="NZ_CP053892.1"/>
</dbReference>
<dbReference type="NCBIfam" id="TIGR01926">
    <property type="entry name" value="peroxid_rel"/>
    <property type="match status" value="1"/>
</dbReference>
<keyword evidence="3" id="KW-0575">Peroxidase</keyword>
<dbReference type="SUPFAM" id="SSF69118">
    <property type="entry name" value="AhpD-like"/>
    <property type="match status" value="2"/>
</dbReference>
<dbReference type="InterPro" id="IPR004675">
    <property type="entry name" value="AhpD_core"/>
</dbReference>
<evidence type="ECO:0000256" key="1">
    <source>
        <dbReference type="SAM" id="MobiDB-lite"/>
    </source>
</evidence>
<name>A0A7D3ZLR1_ACTVE</name>
<evidence type="ECO:0000313" key="4">
    <source>
        <dbReference type="Proteomes" id="UP000501240"/>
    </source>
</evidence>
<dbReference type="Gene3D" id="1.20.1290.10">
    <property type="entry name" value="AhpD-like"/>
    <property type="match status" value="2"/>
</dbReference>
<protein>
    <submittedName>
        <fullName evidence="3">Peroxidase-like protein</fullName>
    </submittedName>
</protein>
<dbReference type="PANTHER" id="PTHR35446:SF2">
    <property type="entry name" value="CARBOXYMUCONOLACTONE DECARBOXYLASE-LIKE DOMAIN-CONTAINING PROTEIN"/>
    <property type="match status" value="1"/>
</dbReference>
<dbReference type="AlphaFoldDB" id="A0A7D3ZLR1"/>
<feature type="domain" description="Carboxymuconolactone decarboxylase-like" evidence="2">
    <location>
        <begin position="221"/>
        <end position="285"/>
    </location>
</feature>
<evidence type="ECO:0000259" key="2">
    <source>
        <dbReference type="Pfam" id="PF02627"/>
    </source>
</evidence>
<dbReference type="NCBIfam" id="TIGR00778">
    <property type="entry name" value="ahpD_dom"/>
    <property type="match status" value="1"/>
</dbReference>
<dbReference type="GO" id="GO:0051920">
    <property type="term" value="F:peroxiredoxin activity"/>
    <property type="evidence" value="ECO:0007669"/>
    <property type="project" value="InterPro"/>
</dbReference>
<dbReference type="InterPro" id="IPR003779">
    <property type="entry name" value="CMD-like"/>
</dbReference>
<sequence length="379" mass="41178">MLAPLDDELEAARLAKPGVADQTQLAYHALFESPGPVDIPVRRGLAALAARRHGSAALADHHRDCGADMLLQADELPAEPRLRAAVEHIDLITVSPALVTRRDHELLAGAGWTPDEVVILSQLSAYTSYQVRLLHGFDLLSGRTTPMSTPPPRPTRGNGRVKSQAARAANGGARPTAYTQELLDWTAWVPPVPLDELTPEQKESFAGKNDGAYFRLLSRSPALLKARTAIDKAIFYTRGGLPRAERELAATVASKVNDCVYCASVHARKASHLSKRSDDVQRVLDAVPPRDADWRPTDFASLRGGQDPRWSAIIDFTAALSTTPCTATGGHLRRLRACGVPDEQLVDLIAATAFFAWANRLMLTLGEPFWPGTSPKEEQ</sequence>
<dbReference type="InterPro" id="IPR010195">
    <property type="entry name" value="Uncharacterised_peroxidase-rel"/>
</dbReference>
<dbReference type="Proteomes" id="UP000501240">
    <property type="component" value="Chromosome"/>
</dbReference>
<dbReference type="PANTHER" id="PTHR35446">
    <property type="entry name" value="SI:CH211-175M2.5"/>
    <property type="match status" value="1"/>
</dbReference>
<keyword evidence="4" id="KW-1185">Reference proteome</keyword>
<feature type="region of interest" description="Disordered" evidence="1">
    <location>
        <begin position="143"/>
        <end position="173"/>
    </location>
</feature>
<reference evidence="3 4" key="1">
    <citation type="submission" date="2020-05" db="EMBL/GenBank/DDBJ databases">
        <title>Actinomadura verrucosospora NRRL-B18236 (PFL_A860) Genome sequencing and assembly.</title>
        <authorList>
            <person name="Samborskyy M."/>
        </authorList>
    </citation>
    <scope>NUCLEOTIDE SEQUENCE [LARGE SCALE GENOMIC DNA]</scope>
    <source>
        <strain evidence="3 4">NRRL:B18236</strain>
    </source>
</reference>
<proteinExistence type="predicted"/>
<keyword evidence="3" id="KW-0560">Oxidoreductase</keyword>
<dbReference type="InterPro" id="IPR029032">
    <property type="entry name" value="AhpD-like"/>
</dbReference>